<keyword evidence="5" id="KW-0812">Transmembrane</keyword>
<keyword evidence="3" id="KW-0328">Glycosyltransferase</keyword>
<dbReference type="PANTHER" id="PTHR46025">
    <property type="entry name" value="XYLOSYLTRANSFERASE OXT"/>
    <property type="match status" value="1"/>
</dbReference>
<gene>
    <name evidence="15" type="ORF">OSB52_13720</name>
</gene>
<dbReference type="GO" id="GO:0015012">
    <property type="term" value="P:heparan sulfate proteoglycan biosynthetic process"/>
    <property type="evidence" value="ECO:0007669"/>
    <property type="project" value="TreeGrafter"/>
</dbReference>
<keyword evidence="6" id="KW-0479">Metal-binding</keyword>
<evidence type="ECO:0000256" key="8">
    <source>
        <dbReference type="ARBA" id="ARBA00022968"/>
    </source>
</evidence>
<dbReference type="PANTHER" id="PTHR46025:SF3">
    <property type="entry name" value="XYLOSYLTRANSFERASE OXT"/>
    <property type="match status" value="1"/>
</dbReference>
<evidence type="ECO:0000256" key="3">
    <source>
        <dbReference type="ARBA" id="ARBA00022676"/>
    </source>
</evidence>
<protein>
    <recommendedName>
        <fullName evidence="14">Peptide O-xylosyltransferase</fullName>
    </recommendedName>
</protein>
<keyword evidence="4" id="KW-0808">Transferase</keyword>
<comment type="subcellular location">
    <subcellularLocation>
        <location evidence="2">Endoplasmic reticulum membrane</location>
        <topology evidence="2">Single-pass type II membrane protein</topology>
    </subcellularLocation>
    <subcellularLocation>
        <location evidence="1">Golgi apparatus membrane</location>
        <topology evidence="1">Single-pass type II membrane protein</topology>
    </subcellularLocation>
</comment>
<evidence type="ECO:0000313" key="15">
    <source>
        <dbReference type="EMBL" id="MCX2965152.1"/>
    </source>
</evidence>
<keyword evidence="12" id="KW-1015">Disulfide bond</keyword>
<evidence type="ECO:0000256" key="11">
    <source>
        <dbReference type="ARBA" id="ARBA00023136"/>
    </source>
</evidence>
<evidence type="ECO:0000256" key="7">
    <source>
        <dbReference type="ARBA" id="ARBA00022824"/>
    </source>
</evidence>
<evidence type="ECO:0000256" key="2">
    <source>
        <dbReference type="ARBA" id="ARBA00004648"/>
    </source>
</evidence>
<evidence type="ECO:0000256" key="9">
    <source>
        <dbReference type="ARBA" id="ARBA00022989"/>
    </source>
</evidence>
<dbReference type="EMBL" id="JAPKFM010000013">
    <property type="protein sequence ID" value="MCX2965152.1"/>
    <property type="molecule type" value="Genomic_DNA"/>
</dbReference>
<dbReference type="GO" id="GO:0030158">
    <property type="term" value="F:protein xylosyltransferase activity"/>
    <property type="evidence" value="ECO:0007669"/>
    <property type="project" value="InterPro"/>
</dbReference>
<accession>A0A9X3D7L0</accession>
<dbReference type="AlphaFoldDB" id="A0A9X3D7L0"/>
<keyword evidence="9" id="KW-1133">Transmembrane helix</keyword>
<organism evidence="15 16">
    <name type="scientific">Gordonia aquimaris</name>
    <dbReference type="NCBI Taxonomy" id="2984863"/>
    <lineage>
        <taxon>Bacteria</taxon>
        <taxon>Bacillati</taxon>
        <taxon>Actinomycetota</taxon>
        <taxon>Actinomycetes</taxon>
        <taxon>Mycobacteriales</taxon>
        <taxon>Gordoniaceae</taxon>
        <taxon>Gordonia</taxon>
    </lineage>
</organism>
<evidence type="ECO:0000256" key="10">
    <source>
        <dbReference type="ARBA" id="ARBA00023034"/>
    </source>
</evidence>
<evidence type="ECO:0000256" key="13">
    <source>
        <dbReference type="ARBA" id="ARBA00023180"/>
    </source>
</evidence>
<reference evidence="15" key="1">
    <citation type="submission" date="2022-10" db="EMBL/GenBank/DDBJ databases">
        <title>WGS of marine actinomycetes from Thailand.</title>
        <authorList>
            <person name="Thawai C."/>
        </authorList>
    </citation>
    <scope>NUCLEOTIDE SEQUENCE</scope>
    <source>
        <strain evidence="15">SW21</strain>
    </source>
</reference>
<dbReference type="Pfam" id="PF02485">
    <property type="entry name" value="Branch"/>
    <property type="match status" value="1"/>
</dbReference>
<comment type="caution">
    <text evidence="15">The sequence shown here is derived from an EMBL/GenBank/DDBJ whole genome shotgun (WGS) entry which is preliminary data.</text>
</comment>
<name>A0A9X3D7L0_9ACTN</name>
<dbReference type="GO" id="GO:0046872">
    <property type="term" value="F:metal ion binding"/>
    <property type="evidence" value="ECO:0007669"/>
    <property type="project" value="UniProtKB-KW"/>
</dbReference>
<keyword evidence="7" id="KW-0256">Endoplasmic reticulum</keyword>
<evidence type="ECO:0000256" key="12">
    <source>
        <dbReference type="ARBA" id="ARBA00023157"/>
    </source>
</evidence>
<evidence type="ECO:0000256" key="6">
    <source>
        <dbReference type="ARBA" id="ARBA00022723"/>
    </source>
</evidence>
<keyword evidence="8" id="KW-0735">Signal-anchor</keyword>
<evidence type="ECO:0000256" key="1">
    <source>
        <dbReference type="ARBA" id="ARBA00004323"/>
    </source>
</evidence>
<dbReference type="GO" id="GO:0050650">
    <property type="term" value="P:chondroitin sulfate proteoglycan biosynthetic process"/>
    <property type="evidence" value="ECO:0007669"/>
    <property type="project" value="TreeGrafter"/>
</dbReference>
<dbReference type="RefSeq" id="WP_266062216.1">
    <property type="nucleotide sequence ID" value="NZ_JAPKFM010000013.1"/>
</dbReference>
<dbReference type="Proteomes" id="UP001143347">
    <property type="component" value="Unassembled WGS sequence"/>
</dbReference>
<evidence type="ECO:0000256" key="14">
    <source>
        <dbReference type="ARBA" id="ARBA00042865"/>
    </source>
</evidence>
<dbReference type="InterPro" id="IPR043538">
    <property type="entry name" value="XYLT"/>
</dbReference>
<dbReference type="GO" id="GO:0016020">
    <property type="term" value="C:membrane"/>
    <property type="evidence" value="ECO:0007669"/>
    <property type="project" value="InterPro"/>
</dbReference>
<proteinExistence type="predicted"/>
<sequence>MSARFAAHIMAHDKPQLLGALVESLHHARIDVYIHIDAGVAQPMFVDALPRGITAHFVPHHRRVRVRWGGLSQLRATFALLDQARANGGRYHRHSLLSGTDVLLRDLPELIDLWSGDDELIRVDRRIDSPDQPMAQKITTYHFPDHPLLDRLRLSGRIPRRTDITLPIFQGSQWWSLTDDAVAAARKVIDDHPKWLRRHRFSHCPDEFVIHSALMATRYREMIAQEYSALTECPDHTVHGQHFIDWSDPTALRPPELTAESLARARAGPAMFARKAGADWTWRMAPTC</sequence>
<dbReference type="InterPro" id="IPR003406">
    <property type="entry name" value="Glyco_trans_14"/>
</dbReference>
<keyword evidence="13" id="KW-0325">Glycoprotein</keyword>
<keyword evidence="10" id="KW-0333">Golgi apparatus</keyword>
<keyword evidence="16" id="KW-1185">Reference proteome</keyword>
<evidence type="ECO:0000313" key="16">
    <source>
        <dbReference type="Proteomes" id="UP001143347"/>
    </source>
</evidence>
<evidence type="ECO:0000256" key="4">
    <source>
        <dbReference type="ARBA" id="ARBA00022679"/>
    </source>
</evidence>
<evidence type="ECO:0000256" key="5">
    <source>
        <dbReference type="ARBA" id="ARBA00022692"/>
    </source>
</evidence>
<keyword evidence="11" id="KW-0472">Membrane</keyword>